<reference evidence="2" key="1">
    <citation type="submission" date="2016-01" db="EMBL/GenBank/DDBJ databases">
        <authorList>
            <person name="Regsiter A."/>
            <person name="william w."/>
        </authorList>
    </citation>
    <scope>NUCLEOTIDE SEQUENCE [LARGE SCALE GENOMIC DNA]</scope>
    <source>
        <strain evidence="2">CFBP 6623</strain>
    </source>
</reference>
<dbReference type="Proteomes" id="UP000191988">
    <property type="component" value="Unassembled WGS sequence"/>
</dbReference>
<keyword evidence="2" id="KW-1185">Reference proteome</keyword>
<proteinExistence type="predicted"/>
<dbReference type="EMBL" id="FBWK01000021">
    <property type="protein sequence ID" value="CUX24680.1"/>
    <property type="molecule type" value="Genomic_DNA"/>
</dbReference>
<sequence>MRANFRSQTAIADRVLPETMFREAGKEAFTMSPCGTGRYSEPVFAALPAQKALTTPN</sequence>
<organism evidence="1 2">
    <name type="scientific">Agrobacterium tomkonis CFBP 6623</name>
    <dbReference type="NCBI Taxonomy" id="1183432"/>
    <lineage>
        <taxon>Bacteria</taxon>
        <taxon>Pseudomonadati</taxon>
        <taxon>Pseudomonadota</taxon>
        <taxon>Alphaproteobacteria</taxon>
        <taxon>Hyphomicrobiales</taxon>
        <taxon>Rhizobiaceae</taxon>
        <taxon>Rhizobium/Agrobacterium group</taxon>
        <taxon>Agrobacterium</taxon>
        <taxon>Agrobacterium tumefaciens complex</taxon>
    </lineage>
</organism>
<accession>A0A1S7PPR6</accession>
<evidence type="ECO:0000313" key="2">
    <source>
        <dbReference type="Proteomes" id="UP000191988"/>
    </source>
</evidence>
<dbReference type="STRING" id="1183432.AGR3A_Cc280066"/>
<gene>
    <name evidence="1" type="ORF">AGR3A_Cc280066</name>
</gene>
<protein>
    <submittedName>
        <fullName evidence="1">Uncharacterized protein</fullName>
    </submittedName>
</protein>
<name>A0A1S7PPR6_9HYPH</name>
<evidence type="ECO:0000313" key="1">
    <source>
        <dbReference type="EMBL" id="CUX24680.1"/>
    </source>
</evidence>
<dbReference type="AlphaFoldDB" id="A0A1S7PPR6"/>